<accession>A0A0K0Y6F5</accession>
<keyword evidence="2" id="KW-1185">Reference proteome</keyword>
<evidence type="ECO:0000313" key="1">
    <source>
        <dbReference type="EMBL" id="AKS46427.1"/>
    </source>
</evidence>
<dbReference type="EMBL" id="CP012160">
    <property type="protein sequence ID" value="AKS46427.1"/>
    <property type="molecule type" value="Genomic_DNA"/>
</dbReference>
<reference evidence="1 2" key="1">
    <citation type="journal article" date="2015" name="Genome Announc.">
        <title>Closed Genome Sequence of Octadecabacter temperatus SB1, the First Mesophilic Species of the Genus Octadecabacter.</title>
        <authorList>
            <person name="Voget S."/>
            <person name="Billerbeck S."/>
            <person name="Simon M."/>
            <person name="Daniel R."/>
        </authorList>
    </citation>
    <scope>NUCLEOTIDE SEQUENCE [LARGE SCALE GENOMIC DNA]</scope>
    <source>
        <strain evidence="1 2">SB1</strain>
    </source>
</reference>
<dbReference type="Proteomes" id="UP000067444">
    <property type="component" value="Chromosome"/>
</dbReference>
<organism evidence="1 2">
    <name type="scientific">Octadecabacter temperatus</name>
    <dbReference type="NCBI Taxonomy" id="1458307"/>
    <lineage>
        <taxon>Bacteria</taxon>
        <taxon>Pseudomonadati</taxon>
        <taxon>Pseudomonadota</taxon>
        <taxon>Alphaproteobacteria</taxon>
        <taxon>Rhodobacterales</taxon>
        <taxon>Roseobacteraceae</taxon>
        <taxon>Octadecabacter</taxon>
    </lineage>
</organism>
<sequence>MPVSKHRKSRTEDVRVAKMWTEELTFIKASADCVDPSGIDPYGPSGRARMWGTT</sequence>
<gene>
    <name evidence="1" type="ORF">OSB_18870</name>
</gene>
<name>A0A0K0Y6F5_9RHOB</name>
<evidence type="ECO:0000313" key="2">
    <source>
        <dbReference type="Proteomes" id="UP000067444"/>
    </source>
</evidence>
<dbReference type="STRING" id="1458307.OSB_18870"/>
<proteinExistence type="predicted"/>
<protein>
    <submittedName>
        <fullName evidence="1">Uncharacterized protein</fullName>
    </submittedName>
</protein>
<dbReference type="AlphaFoldDB" id="A0A0K0Y6F5"/>
<dbReference type="KEGG" id="otm:OSB_18870"/>